<dbReference type="InterPro" id="IPR052509">
    <property type="entry name" value="Metal_resp_DNA-bind_regulator"/>
</dbReference>
<sequence>MTVAVLGLLAERARHVYDMRTAMRERGHDRTLKIKNASFYDVLPRLSGAGLISEGETVRDGARPERTVHRITEAGAATLREWLRDLLDGPEDDTPGFTVALMFISALPKAEVIALLDHRAARMERHVAETGQALDAAVRDGRAPVSLADHAFPQALRRAELDWVRSFTAQLRDPATYWPGP</sequence>
<dbReference type="RefSeq" id="WP_194521965.1">
    <property type="nucleotide sequence ID" value="NZ_JBHMEI010000030.1"/>
</dbReference>
<dbReference type="Pfam" id="PF03551">
    <property type="entry name" value="PadR"/>
    <property type="match status" value="1"/>
</dbReference>
<dbReference type="InterPro" id="IPR036388">
    <property type="entry name" value="WH-like_DNA-bd_sf"/>
</dbReference>
<gene>
    <name evidence="2" type="ORF">ACFFV7_31390</name>
</gene>
<accession>A0ABV5IMI6</accession>
<dbReference type="InterPro" id="IPR005149">
    <property type="entry name" value="Tscrpt_reg_PadR_N"/>
</dbReference>
<keyword evidence="3" id="KW-1185">Reference proteome</keyword>
<evidence type="ECO:0000313" key="3">
    <source>
        <dbReference type="Proteomes" id="UP001589647"/>
    </source>
</evidence>
<reference evidence="2 3" key="1">
    <citation type="submission" date="2024-09" db="EMBL/GenBank/DDBJ databases">
        <authorList>
            <person name="Sun Q."/>
            <person name="Mori K."/>
        </authorList>
    </citation>
    <scope>NUCLEOTIDE SEQUENCE [LARGE SCALE GENOMIC DNA]</scope>
    <source>
        <strain evidence="2 3">CCM 3426</strain>
    </source>
</reference>
<feature type="domain" description="Transcription regulator PadR N-terminal" evidence="1">
    <location>
        <begin position="5"/>
        <end position="81"/>
    </location>
</feature>
<dbReference type="InterPro" id="IPR036390">
    <property type="entry name" value="WH_DNA-bd_sf"/>
</dbReference>
<dbReference type="EMBL" id="JBHMEI010000030">
    <property type="protein sequence ID" value="MFB9205737.1"/>
    <property type="molecule type" value="Genomic_DNA"/>
</dbReference>
<dbReference type="Gene3D" id="1.10.10.10">
    <property type="entry name" value="Winged helix-like DNA-binding domain superfamily/Winged helix DNA-binding domain"/>
    <property type="match status" value="1"/>
</dbReference>
<organism evidence="2 3">
    <name type="scientific">Nonomuraea spiralis</name>
    <dbReference type="NCBI Taxonomy" id="46182"/>
    <lineage>
        <taxon>Bacteria</taxon>
        <taxon>Bacillati</taxon>
        <taxon>Actinomycetota</taxon>
        <taxon>Actinomycetes</taxon>
        <taxon>Streptosporangiales</taxon>
        <taxon>Streptosporangiaceae</taxon>
        <taxon>Nonomuraea</taxon>
    </lineage>
</organism>
<dbReference type="PANTHER" id="PTHR33169">
    <property type="entry name" value="PADR-FAMILY TRANSCRIPTIONAL REGULATOR"/>
    <property type="match status" value="1"/>
</dbReference>
<name>A0ABV5IMI6_9ACTN</name>
<proteinExistence type="predicted"/>
<comment type="caution">
    <text evidence="2">The sequence shown here is derived from an EMBL/GenBank/DDBJ whole genome shotgun (WGS) entry which is preliminary data.</text>
</comment>
<evidence type="ECO:0000259" key="1">
    <source>
        <dbReference type="Pfam" id="PF03551"/>
    </source>
</evidence>
<dbReference type="SUPFAM" id="SSF46785">
    <property type="entry name" value="Winged helix' DNA-binding domain"/>
    <property type="match status" value="1"/>
</dbReference>
<dbReference type="PANTHER" id="PTHR33169:SF27">
    <property type="entry name" value="TRANSCRIPTIONAL REGULATOR PADR FAMILY PROTEIN"/>
    <property type="match status" value="1"/>
</dbReference>
<protein>
    <submittedName>
        <fullName evidence="2">PadR family transcriptional regulator</fullName>
    </submittedName>
</protein>
<evidence type="ECO:0000313" key="2">
    <source>
        <dbReference type="EMBL" id="MFB9205737.1"/>
    </source>
</evidence>
<dbReference type="Proteomes" id="UP001589647">
    <property type="component" value="Unassembled WGS sequence"/>
</dbReference>